<accession>A0A0D1WM44</accession>
<proteinExistence type="predicted"/>
<organism evidence="1 2">
    <name type="scientific">Exophiala mesophila</name>
    <name type="common">Black yeast-like fungus</name>
    <dbReference type="NCBI Taxonomy" id="212818"/>
    <lineage>
        <taxon>Eukaryota</taxon>
        <taxon>Fungi</taxon>
        <taxon>Dikarya</taxon>
        <taxon>Ascomycota</taxon>
        <taxon>Pezizomycotina</taxon>
        <taxon>Eurotiomycetes</taxon>
        <taxon>Chaetothyriomycetidae</taxon>
        <taxon>Chaetothyriales</taxon>
        <taxon>Herpotrichiellaceae</taxon>
        <taxon>Exophiala</taxon>
    </lineage>
</organism>
<sequence length="134" mass="14846">MEPSFTPKELSFPVPRHPHLNLHLHLSLLGNCSMVHLTTSTVGEAHNSTPPLGSFVYAMPDRLNDRNAISTALTTSNESIDYATRLAKILARRTKSPAYVGCSMNFAGITAEEEIEGLSLVVDHIIHQWEKQPR</sequence>
<dbReference type="InterPro" id="IPR032157">
    <property type="entry name" value="PAC4"/>
</dbReference>
<dbReference type="VEuPathDB" id="FungiDB:PV10_07376"/>
<protein>
    <recommendedName>
        <fullName evidence="3">Proteasome assembly chaperone 3</fullName>
    </recommendedName>
</protein>
<dbReference type="GO" id="GO:0043248">
    <property type="term" value="P:proteasome assembly"/>
    <property type="evidence" value="ECO:0007669"/>
    <property type="project" value="InterPro"/>
</dbReference>
<reference evidence="1 2" key="1">
    <citation type="submission" date="2015-01" db="EMBL/GenBank/DDBJ databases">
        <title>The Genome Sequence of Exophiala mesophila CBS40295.</title>
        <authorList>
            <consortium name="The Broad Institute Genomics Platform"/>
            <person name="Cuomo C."/>
            <person name="de Hoog S."/>
            <person name="Gorbushina A."/>
            <person name="Stielow B."/>
            <person name="Teixiera M."/>
            <person name="Abouelleil A."/>
            <person name="Chapman S.B."/>
            <person name="Priest M."/>
            <person name="Young S.K."/>
            <person name="Wortman J."/>
            <person name="Nusbaum C."/>
            <person name="Birren B."/>
        </authorList>
    </citation>
    <scope>NUCLEOTIDE SEQUENCE [LARGE SCALE GENOMIC DNA]</scope>
    <source>
        <strain evidence="1 2">CBS 40295</strain>
    </source>
</reference>
<dbReference type="HOGENOM" id="CLU_108992_0_0_1"/>
<dbReference type="GeneID" id="27325221"/>
<keyword evidence="2" id="KW-1185">Reference proteome</keyword>
<evidence type="ECO:0000313" key="1">
    <source>
        <dbReference type="EMBL" id="KIV90030.1"/>
    </source>
</evidence>
<evidence type="ECO:0008006" key="3">
    <source>
        <dbReference type="Google" id="ProtNLM"/>
    </source>
</evidence>
<dbReference type="AlphaFoldDB" id="A0A0D1WM44"/>
<gene>
    <name evidence="1" type="ORF">PV10_07376</name>
</gene>
<dbReference type="Proteomes" id="UP000054302">
    <property type="component" value="Unassembled WGS sequence"/>
</dbReference>
<dbReference type="OrthoDB" id="5407417at2759"/>
<dbReference type="Gene3D" id="3.30.230.100">
    <property type="match status" value="1"/>
</dbReference>
<name>A0A0D1WM44_EXOME</name>
<evidence type="ECO:0000313" key="2">
    <source>
        <dbReference type="Proteomes" id="UP000054302"/>
    </source>
</evidence>
<dbReference type="OMA" id="VYVGCSI"/>
<dbReference type="Pfam" id="PF16093">
    <property type="entry name" value="PAC4"/>
    <property type="match status" value="1"/>
</dbReference>
<dbReference type="EMBL" id="KN847524">
    <property type="protein sequence ID" value="KIV90030.1"/>
    <property type="molecule type" value="Genomic_DNA"/>
</dbReference>
<dbReference type="RefSeq" id="XP_016221604.1">
    <property type="nucleotide sequence ID" value="XM_016372272.1"/>
</dbReference>